<dbReference type="EMBL" id="JADNRY010000037">
    <property type="protein sequence ID" value="KAF9070847.1"/>
    <property type="molecule type" value="Genomic_DNA"/>
</dbReference>
<keyword evidence="1" id="KW-0378">Hydrolase</keyword>
<dbReference type="Proteomes" id="UP000772434">
    <property type="component" value="Unassembled WGS sequence"/>
</dbReference>
<evidence type="ECO:0000313" key="1">
    <source>
        <dbReference type="EMBL" id="KAF9070847.1"/>
    </source>
</evidence>
<evidence type="ECO:0000313" key="2">
    <source>
        <dbReference type="Proteomes" id="UP000772434"/>
    </source>
</evidence>
<dbReference type="OrthoDB" id="10041966at2759"/>
<name>A0A9P5U9D2_9AGAR</name>
<sequence>MGDLSSGASNQKTRVILVGVGGATCSGKTTLAKHLRGILPNSVIIHQDDFAPPQDLVPMHPVYKVQDWDAPAGAIDWPRMVEFLKEVKRTGVIPPDHRSHDHLNEQKDIHLIDEIKLRWSRTFEDIQRDAERTGDKIIWGLVDGFLLYWHADVYEQLDVRIFLRVPQNILKRRRHERHGYHTAVQSDPEGSLWRDPPRYWEQIVWPAYLEANREIFVDEDVEHGDSSGKVQRLVMMNGTEMSMDELVKRCCEVLKDALTRFM</sequence>
<dbReference type="InterPro" id="IPR027417">
    <property type="entry name" value="P-loop_NTPase"/>
</dbReference>
<dbReference type="FunFam" id="3.40.50.300:FF:002582">
    <property type="entry name" value="Nicotinamide riboside kinase, variant"/>
    <property type="match status" value="1"/>
</dbReference>
<comment type="caution">
    <text evidence="1">The sequence shown here is derived from an EMBL/GenBank/DDBJ whole genome shotgun (WGS) entry which is preliminary data.</text>
</comment>
<protein>
    <submittedName>
        <fullName evidence="1">P-loop containing nucleoside triphosphate hydrolase protein</fullName>
    </submittedName>
</protein>
<proteinExistence type="predicted"/>
<gene>
    <name evidence="1" type="ORF">BDP27DRAFT_1391847</name>
</gene>
<dbReference type="AlphaFoldDB" id="A0A9P5U9D2"/>
<dbReference type="GO" id="GO:0016787">
    <property type="term" value="F:hydrolase activity"/>
    <property type="evidence" value="ECO:0007669"/>
    <property type="project" value="UniProtKB-KW"/>
</dbReference>
<dbReference type="PANTHER" id="PTHR10285">
    <property type="entry name" value="URIDINE KINASE"/>
    <property type="match status" value="1"/>
</dbReference>
<organism evidence="1 2">
    <name type="scientific">Rhodocollybia butyracea</name>
    <dbReference type="NCBI Taxonomy" id="206335"/>
    <lineage>
        <taxon>Eukaryota</taxon>
        <taxon>Fungi</taxon>
        <taxon>Dikarya</taxon>
        <taxon>Basidiomycota</taxon>
        <taxon>Agaricomycotina</taxon>
        <taxon>Agaricomycetes</taxon>
        <taxon>Agaricomycetidae</taxon>
        <taxon>Agaricales</taxon>
        <taxon>Marasmiineae</taxon>
        <taxon>Omphalotaceae</taxon>
        <taxon>Rhodocollybia</taxon>
    </lineage>
</organism>
<dbReference type="Gene3D" id="3.40.50.300">
    <property type="entry name" value="P-loop containing nucleotide triphosphate hydrolases"/>
    <property type="match status" value="1"/>
</dbReference>
<accession>A0A9P5U9D2</accession>
<dbReference type="SUPFAM" id="SSF52540">
    <property type="entry name" value="P-loop containing nucleoside triphosphate hydrolases"/>
    <property type="match status" value="1"/>
</dbReference>
<keyword evidence="2" id="KW-1185">Reference proteome</keyword>
<dbReference type="CDD" id="cd02024">
    <property type="entry name" value="NRK1"/>
    <property type="match status" value="1"/>
</dbReference>
<reference evidence="1" key="1">
    <citation type="submission" date="2020-11" db="EMBL/GenBank/DDBJ databases">
        <authorList>
            <consortium name="DOE Joint Genome Institute"/>
            <person name="Ahrendt S."/>
            <person name="Riley R."/>
            <person name="Andreopoulos W."/>
            <person name="Labutti K."/>
            <person name="Pangilinan J."/>
            <person name="Ruiz-Duenas F.J."/>
            <person name="Barrasa J.M."/>
            <person name="Sanchez-Garcia M."/>
            <person name="Camarero S."/>
            <person name="Miyauchi S."/>
            <person name="Serrano A."/>
            <person name="Linde D."/>
            <person name="Babiker R."/>
            <person name="Drula E."/>
            <person name="Ayuso-Fernandez I."/>
            <person name="Pacheco R."/>
            <person name="Padilla G."/>
            <person name="Ferreira P."/>
            <person name="Barriuso J."/>
            <person name="Kellner H."/>
            <person name="Castanera R."/>
            <person name="Alfaro M."/>
            <person name="Ramirez L."/>
            <person name="Pisabarro A.G."/>
            <person name="Kuo A."/>
            <person name="Tritt A."/>
            <person name="Lipzen A."/>
            <person name="He G."/>
            <person name="Yan M."/>
            <person name="Ng V."/>
            <person name="Cullen D."/>
            <person name="Martin F."/>
            <person name="Rosso M.-N."/>
            <person name="Henrissat B."/>
            <person name="Hibbett D."/>
            <person name="Martinez A.T."/>
            <person name="Grigoriev I.V."/>
        </authorList>
    </citation>
    <scope>NUCLEOTIDE SEQUENCE</scope>
    <source>
        <strain evidence="1">AH 40177</strain>
    </source>
</reference>